<dbReference type="AlphaFoldDB" id="A0A2D2AZY1"/>
<dbReference type="RefSeq" id="WP_099622800.1">
    <property type="nucleotide sequence ID" value="NZ_CP024201.1"/>
</dbReference>
<accession>A0A2D2AZY1</accession>
<evidence type="ECO:0000313" key="7">
    <source>
        <dbReference type="Proteomes" id="UP000228945"/>
    </source>
</evidence>
<dbReference type="KEGG" id="cmb:CSW64_14640"/>
<sequence>MADDDRYVRPPSAESEGRAPGRGRLAGRRILVVGGGQQVLDPATDPVGNGRAMSILFAREGARITVADRNREAARATADHIEAEGGSALLLEADIGREDDVVRMVEEAVGGLGGLDGLVLNVGIGVGGLGLAGVTPRDWDQVLGVNLRGPMLCCREALPRMADGGSIVFISSIAGLVAGSRLPAYDSSKAALGGLMRHVALEGSRKGVRANIVAPGLVDTPLGRRATQGRPSRARAPVPFGRQATAWEIAYAALFFISDESVYVTGQTLAVDSGLTGIS</sequence>
<dbReference type="Proteomes" id="UP000228945">
    <property type="component" value="Chromosome"/>
</dbReference>
<name>A0A2D2AZY1_9CAUL</name>
<dbReference type="GO" id="GO:0047838">
    <property type="term" value="F:D-xylose 1-dehydrogenase (NAD+) activity"/>
    <property type="evidence" value="ECO:0007669"/>
    <property type="project" value="UniProtKB-EC"/>
</dbReference>
<evidence type="ECO:0000256" key="3">
    <source>
        <dbReference type="ARBA" id="ARBA00066641"/>
    </source>
</evidence>
<dbReference type="InterPro" id="IPR036291">
    <property type="entry name" value="NAD(P)-bd_dom_sf"/>
</dbReference>
<evidence type="ECO:0000256" key="4">
    <source>
        <dbReference type="ARBA" id="ARBA00069939"/>
    </source>
</evidence>
<evidence type="ECO:0000313" key="6">
    <source>
        <dbReference type="EMBL" id="ATQ43551.1"/>
    </source>
</evidence>
<dbReference type="InterPro" id="IPR002347">
    <property type="entry name" value="SDR_fam"/>
</dbReference>
<organism evidence="6 7">
    <name type="scientific">Caulobacter mirabilis</name>
    <dbReference type="NCBI Taxonomy" id="69666"/>
    <lineage>
        <taxon>Bacteria</taxon>
        <taxon>Pseudomonadati</taxon>
        <taxon>Pseudomonadota</taxon>
        <taxon>Alphaproteobacteria</taxon>
        <taxon>Caulobacterales</taxon>
        <taxon>Caulobacteraceae</taxon>
        <taxon>Caulobacter</taxon>
    </lineage>
</organism>
<evidence type="ECO:0000256" key="2">
    <source>
        <dbReference type="ARBA" id="ARBA00023002"/>
    </source>
</evidence>
<reference evidence="6 7" key="1">
    <citation type="submission" date="2017-10" db="EMBL/GenBank/DDBJ databases">
        <title>Genome sequence of Caulobacter mirabilis FWC38.</title>
        <authorList>
            <person name="Fiebig A."/>
            <person name="Crosson S."/>
        </authorList>
    </citation>
    <scope>NUCLEOTIDE SEQUENCE [LARGE SCALE GENOMIC DNA]</scope>
    <source>
        <strain evidence="6 7">FWC 38</strain>
    </source>
</reference>
<evidence type="ECO:0000256" key="5">
    <source>
        <dbReference type="SAM" id="MobiDB-lite"/>
    </source>
</evidence>
<dbReference type="EMBL" id="CP024201">
    <property type="protein sequence ID" value="ATQ43551.1"/>
    <property type="molecule type" value="Genomic_DNA"/>
</dbReference>
<dbReference type="Gene3D" id="3.40.50.720">
    <property type="entry name" value="NAD(P)-binding Rossmann-like Domain"/>
    <property type="match status" value="1"/>
</dbReference>
<dbReference type="PANTHER" id="PTHR24321">
    <property type="entry name" value="DEHYDROGENASES, SHORT CHAIN"/>
    <property type="match status" value="1"/>
</dbReference>
<dbReference type="PANTHER" id="PTHR24321:SF8">
    <property type="entry name" value="ESTRADIOL 17-BETA-DEHYDROGENASE 8-RELATED"/>
    <property type="match status" value="1"/>
</dbReference>
<dbReference type="CDD" id="cd05233">
    <property type="entry name" value="SDR_c"/>
    <property type="match status" value="1"/>
</dbReference>
<dbReference type="SUPFAM" id="SSF51735">
    <property type="entry name" value="NAD(P)-binding Rossmann-fold domains"/>
    <property type="match status" value="1"/>
</dbReference>
<keyword evidence="2" id="KW-0560">Oxidoreductase</keyword>
<dbReference type="FunFam" id="3.40.50.720:FF:000084">
    <property type="entry name" value="Short-chain dehydrogenase reductase"/>
    <property type="match status" value="1"/>
</dbReference>
<protein>
    <recommendedName>
        <fullName evidence="4">D-xylose 1-dehydrogenase</fullName>
        <ecNumber evidence="3">1.1.1.175</ecNumber>
    </recommendedName>
</protein>
<dbReference type="EC" id="1.1.1.175" evidence="3"/>
<evidence type="ECO:0000256" key="1">
    <source>
        <dbReference type="ARBA" id="ARBA00006484"/>
    </source>
</evidence>
<feature type="region of interest" description="Disordered" evidence="5">
    <location>
        <begin position="1"/>
        <end position="21"/>
    </location>
</feature>
<dbReference type="Pfam" id="PF13561">
    <property type="entry name" value="adh_short_C2"/>
    <property type="match status" value="1"/>
</dbReference>
<dbReference type="PRINTS" id="PR00081">
    <property type="entry name" value="GDHRDH"/>
</dbReference>
<keyword evidence="7" id="KW-1185">Reference proteome</keyword>
<gene>
    <name evidence="6" type="ORF">CSW64_14640</name>
</gene>
<proteinExistence type="inferred from homology"/>
<comment type="similarity">
    <text evidence="1">Belongs to the short-chain dehydrogenases/reductases (SDR) family.</text>
</comment>
<dbReference type="OrthoDB" id="7375193at2"/>